<organism evidence="2 3">
    <name type="scientific">Niabella soli DSM 19437</name>
    <dbReference type="NCBI Taxonomy" id="929713"/>
    <lineage>
        <taxon>Bacteria</taxon>
        <taxon>Pseudomonadati</taxon>
        <taxon>Bacteroidota</taxon>
        <taxon>Chitinophagia</taxon>
        <taxon>Chitinophagales</taxon>
        <taxon>Chitinophagaceae</taxon>
        <taxon>Niabella</taxon>
    </lineage>
</organism>
<keyword evidence="3" id="KW-1185">Reference proteome</keyword>
<evidence type="ECO:0000256" key="1">
    <source>
        <dbReference type="SAM" id="Phobius"/>
    </source>
</evidence>
<sequence length="132" mass="15706">MLFLKYFFYRVHNFVNKRRSNKDPEDYAFYVTAIFLALNFVGIFMCIANIMNFKKFTISPMLRVGLFLLLIIIYILIYRRVILNGKYKQFCKNAYYESSILNNLSIGNFFCIAFMITPLALYIIATLTFHRL</sequence>
<feature type="transmembrane region" description="Helical" evidence="1">
    <location>
        <begin position="27"/>
        <end position="48"/>
    </location>
</feature>
<keyword evidence="1" id="KW-0812">Transmembrane</keyword>
<dbReference type="EMBL" id="CP007035">
    <property type="protein sequence ID" value="AHF17314.1"/>
    <property type="molecule type" value="Genomic_DNA"/>
</dbReference>
<keyword evidence="1" id="KW-1133">Transmembrane helix</keyword>
<dbReference type="HOGENOM" id="CLU_1883548_0_0_10"/>
<feature type="transmembrane region" description="Helical" evidence="1">
    <location>
        <begin position="106"/>
        <end position="129"/>
    </location>
</feature>
<keyword evidence="1" id="KW-0472">Membrane</keyword>
<reference evidence="2 3" key="1">
    <citation type="submission" date="2013-12" db="EMBL/GenBank/DDBJ databases">
        <authorList>
            <consortium name="DOE Joint Genome Institute"/>
            <person name="Eisen J."/>
            <person name="Huntemann M."/>
            <person name="Han J."/>
            <person name="Chen A."/>
            <person name="Kyrpides N."/>
            <person name="Mavromatis K."/>
            <person name="Markowitz V."/>
            <person name="Palaniappan K."/>
            <person name="Ivanova N."/>
            <person name="Schaumberg A."/>
            <person name="Pati A."/>
            <person name="Liolios K."/>
            <person name="Nordberg H.P."/>
            <person name="Cantor M.N."/>
            <person name="Hua S.X."/>
            <person name="Woyke T."/>
        </authorList>
    </citation>
    <scope>NUCLEOTIDE SEQUENCE [LARGE SCALE GENOMIC DNA]</scope>
    <source>
        <strain evidence="3">DSM 19437</strain>
    </source>
</reference>
<evidence type="ECO:0000313" key="2">
    <source>
        <dbReference type="EMBL" id="AHF17314.1"/>
    </source>
</evidence>
<proteinExistence type="predicted"/>
<dbReference type="Proteomes" id="UP000003586">
    <property type="component" value="Chromosome"/>
</dbReference>
<dbReference type="STRING" id="929713.NIASO_05625"/>
<accession>W0F780</accession>
<gene>
    <name evidence="2" type="ORF">NIASO_05625</name>
</gene>
<evidence type="ECO:0000313" key="3">
    <source>
        <dbReference type="Proteomes" id="UP000003586"/>
    </source>
</evidence>
<dbReference type="AlphaFoldDB" id="W0F780"/>
<protein>
    <submittedName>
        <fullName evidence="2">Uncharacterized protein</fullName>
    </submittedName>
</protein>
<dbReference type="KEGG" id="nso:NIASO_05625"/>
<name>W0F780_9BACT</name>
<feature type="transmembrane region" description="Helical" evidence="1">
    <location>
        <begin position="60"/>
        <end position="78"/>
    </location>
</feature>